<dbReference type="Gene3D" id="3.10.20.90">
    <property type="entry name" value="Phosphatidylinositol 3-kinase Catalytic Subunit, Chain A, domain 1"/>
    <property type="match status" value="1"/>
</dbReference>
<organism evidence="9 10">
    <name type="scientific">Galdieria sulphuraria</name>
    <name type="common">Red alga</name>
    <dbReference type="NCBI Taxonomy" id="130081"/>
    <lineage>
        <taxon>Eukaryota</taxon>
        <taxon>Rhodophyta</taxon>
        <taxon>Bangiophyceae</taxon>
        <taxon>Galdieriales</taxon>
        <taxon>Galdieriaceae</taxon>
        <taxon>Galdieria</taxon>
    </lineage>
</organism>
<dbReference type="GO" id="GO:0043161">
    <property type="term" value="P:proteasome-mediated ubiquitin-dependent protein catabolic process"/>
    <property type="evidence" value="ECO:0007669"/>
    <property type="project" value="UniProtKB-UniRule"/>
</dbReference>
<dbReference type="AlphaFoldDB" id="M2Y6W5"/>
<feature type="domain" description="Ubiquitin-like" evidence="8">
    <location>
        <begin position="1"/>
        <end position="73"/>
    </location>
</feature>
<evidence type="ECO:0000256" key="1">
    <source>
        <dbReference type="ARBA" id="ARBA00022737"/>
    </source>
</evidence>
<feature type="domain" description="UBA" evidence="7">
    <location>
        <begin position="150"/>
        <end position="190"/>
    </location>
</feature>
<dbReference type="PRINTS" id="PR01839">
    <property type="entry name" value="RAD23PROTEIN"/>
</dbReference>
<gene>
    <name evidence="9" type="ORF">Gasu_12640</name>
</gene>
<comment type="subcellular location">
    <subcellularLocation>
        <location evidence="5">Nucleus</location>
    </subcellularLocation>
    <subcellularLocation>
        <location evidence="5">Cytoplasm</location>
    </subcellularLocation>
</comment>
<keyword evidence="5" id="KW-0963">Cytoplasm</keyword>
<dbReference type="EMBL" id="KB454491">
    <property type="protein sequence ID" value="EME31594.1"/>
    <property type="molecule type" value="Genomic_DNA"/>
</dbReference>
<dbReference type="Gene3D" id="1.10.10.540">
    <property type="entry name" value="XPC-binding domain"/>
    <property type="match status" value="1"/>
</dbReference>
<reference evidence="10" key="1">
    <citation type="journal article" date="2013" name="Science">
        <title>Gene transfer from bacteria and archaea facilitated evolution of an extremophilic eukaryote.</title>
        <authorList>
            <person name="Schonknecht G."/>
            <person name="Chen W.H."/>
            <person name="Ternes C.M."/>
            <person name="Barbier G.G."/>
            <person name="Shrestha R.P."/>
            <person name="Stanke M."/>
            <person name="Brautigam A."/>
            <person name="Baker B.J."/>
            <person name="Banfield J.F."/>
            <person name="Garavito R.M."/>
            <person name="Carr K."/>
            <person name="Wilkerson C."/>
            <person name="Rensing S.A."/>
            <person name="Gagneul D."/>
            <person name="Dickenson N.E."/>
            <person name="Oesterhelt C."/>
            <person name="Lercher M.J."/>
            <person name="Weber A.P."/>
        </authorList>
    </citation>
    <scope>NUCLEOTIDE SEQUENCE [LARGE SCALE GENOMIC DNA]</scope>
    <source>
        <strain evidence="10">074W</strain>
    </source>
</reference>
<dbReference type="InterPro" id="IPR000626">
    <property type="entry name" value="Ubiquitin-like_dom"/>
</dbReference>
<evidence type="ECO:0000259" key="7">
    <source>
        <dbReference type="PROSITE" id="PS50030"/>
    </source>
</evidence>
<dbReference type="Pfam" id="PF00240">
    <property type="entry name" value="ubiquitin"/>
    <property type="match status" value="1"/>
</dbReference>
<dbReference type="SUPFAM" id="SSF101238">
    <property type="entry name" value="XPC-binding domain"/>
    <property type="match status" value="1"/>
</dbReference>
<feature type="compositionally biased region" description="Low complexity" evidence="6">
    <location>
        <begin position="133"/>
        <end position="144"/>
    </location>
</feature>
<dbReference type="STRING" id="130081.M2Y6W5"/>
<dbReference type="PROSITE" id="PS50053">
    <property type="entry name" value="UBIQUITIN_2"/>
    <property type="match status" value="1"/>
</dbReference>
<dbReference type="CDD" id="cd14280">
    <property type="entry name" value="UBA1_Rad23_like"/>
    <property type="match status" value="1"/>
</dbReference>
<evidence type="ECO:0000256" key="3">
    <source>
        <dbReference type="ARBA" id="ARBA00023204"/>
    </source>
</evidence>
<dbReference type="Gene3D" id="1.10.8.10">
    <property type="entry name" value="DNA helicase RuvA subunit, C-terminal domain"/>
    <property type="match status" value="2"/>
</dbReference>
<feature type="region of interest" description="Disordered" evidence="6">
    <location>
        <begin position="201"/>
        <end position="268"/>
    </location>
</feature>
<dbReference type="FunFam" id="1.10.8.10:FF:000003">
    <property type="entry name" value="UV excision repair protein RAD23 homolog"/>
    <property type="match status" value="1"/>
</dbReference>
<dbReference type="GO" id="GO:0031593">
    <property type="term" value="F:polyubiquitin modification-dependent protein binding"/>
    <property type="evidence" value="ECO:0007669"/>
    <property type="project" value="UniProtKB-UniRule"/>
</dbReference>
<feature type="compositionally biased region" description="Basic and acidic residues" evidence="6">
    <location>
        <begin position="92"/>
        <end position="106"/>
    </location>
</feature>
<dbReference type="OMA" id="PHMLEPI"/>
<dbReference type="FunFam" id="1.10.8.10:FF:000002">
    <property type="entry name" value="UV excision repair protein RAD23 homolog"/>
    <property type="match status" value="1"/>
</dbReference>
<evidence type="ECO:0000256" key="4">
    <source>
        <dbReference type="ARBA" id="ARBA00023242"/>
    </source>
</evidence>
<evidence type="ECO:0000256" key="2">
    <source>
        <dbReference type="ARBA" id="ARBA00022763"/>
    </source>
</evidence>
<accession>M2Y6W5</accession>
<dbReference type="Proteomes" id="UP000030680">
    <property type="component" value="Unassembled WGS sequence"/>
</dbReference>
<feature type="compositionally biased region" description="Polar residues" evidence="6">
    <location>
        <begin position="107"/>
        <end position="124"/>
    </location>
</feature>
<dbReference type="eggNOG" id="KOG0011">
    <property type="taxonomic scope" value="Eukaryota"/>
</dbReference>
<evidence type="ECO:0000256" key="5">
    <source>
        <dbReference type="RuleBase" id="RU367049"/>
    </source>
</evidence>
<evidence type="ECO:0000313" key="10">
    <source>
        <dbReference type="Proteomes" id="UP000030680"/>
    </source>
</evidence>
<feature type="region of interest" description="Disordered" evidence="6">
    <location>
        <begin position="78"/>
        <end position="148"/>
    </location>
</feature>
<dbReference type="RefSeq" id="XP_005708114.1">
    <property type="nucleotide sequence ID" value="XM_005708057.1"/>
</dbReference>
<dbReference type="GO" id="GO:0006289">
    <property type="term" value="P:nucleotide-excision repair"/>
    <property type="evidence" value="ECO:0007669"/>
    <property type="project" value="UniProtKB-UniRule"/>
</dbReference>
<dbReference type="PANTHER" id="PTHR10621">
    <property type="entry name" value="UV EXCISION REPAIR PROTEIN RAD23"/>
    <property type="match status" value="1"/>
</dbReference>
<dbReference type="InterPro" id="IPR015360">
    <property type="entry name" value="XPC-bd"/>
</dbReference>
<evidence type="ECO:0000256" key="6">
    <source>
        <dbReference type="SAM" id="MobiDB-lite"/>
    </source>
</evidence>
<dbReference type="GeneID" id="17090228"/>
<feature type="region of interest" description="Disordered" evidence="6">
    <location>
        <begin position="343"/>
        <end position="362"/>
    </location>
</feature>
<dbReference type="GO" id="GO:0005654">
    <property type="term" value="C:nucleoplasm"/>
    <property type="evidence" value="ECO:0007669"/>
    <property type="project" value="TreeGrafter"/>
</dbReference>
<dbReference type="SMART" id="SM00165">
    <property type="entry name" value="UBA"/>
    <property type="match status" value="2"/>
</dbReference>
<keyword evidence="1" id="KW-0677">Repeat</keyword>
<keyword evidence="10" id="KW-1185">Reference proteome</keyword>
<feature type="compositionally biased region" description="Polar residues" evidence="6">
    <location>
        <begin position="201"/>
        <end position="213"/>
    </location>
</feature>
<dbReference type="SMART" id="SM00727">
    <property type="entry name" value="STI1"/>
    <property type="match status" value="1"/>
</dbReference>
<protein>
    <recommendedName>
        <fullName evidence="5">UV excision repair protein RAD23</fullName>
    </recommendedName>
</protein>
<dbReference type="CDD" id="cd01805">
    <property type="entry name" value="Ubl_Rad23"/>
    <property type="match status" value="1"/>
</dbReference>
<dbReference type="InterPro" id="IPR029071">
    <property type="entry name" value="Ubiquitin-like_domsf"/>
</dbReference>
<dbReference type="PANTHER" id="PTHR10621:SF0">
    <property type="entry name" value="UV EXCISION REPAIR PROTEIN RAD23"/>
    <property type="match status" value="1"/>
</dbReference>
<proteinExistence type="inferred from homology"/>
<comment type="function">
    <text evidence="5">Multiubiquitin chain receptor involved in modulation of proteasomal degradation. Involved in nucleotide excision repair.</text>
</comment>
<dbReference type="NCBIfam" id="TIGR00601">
    <property type="entry name" value="rad23"/>
    <property type="match status" value="1"/>
</dbReference>
<name>M2Y6W5_GALSU</name>
<dbReference type="SMART" id="SM00213">
    <property type="entry name" value="UBQ"/>
    <property type="match status" value="1"/>
</dbReference>
<dbReference type="GO" id="GO:0003684">
    <property type="term" value="F:damaged DNA binding"/>
    <property type="evidence" value="ECO:0007669"/>
    <property type="project" value="UniProtKB-UniRule"/>
</dbReference>
<dbReference type="GO" id="GO:0005829">
    <property type="term" value="C:cytosol"/>
    <property type="evidence" value="ECO:0007669"/>
    <property type="project" value="TreeGrafter"/>
</dbReference>
<evidence type="ECO:0000313" key="9">
    <source>
        <dbReference type="EMBL" id="EME31594.1"/>
    </source>
</evidence>
<feature type="domain" description="UBA" evidence="7">
    <location>
        <begin position="366"/>
        <end position="409"/>
    </location>
</feature>
<dbReference type="KEGG" id="gsl:Gasu_12640"/>
<dbReference type="InterPro" id="IPR015940">
    <property type="entry name" value="UBA"/>
</dbReference>
<dbReference type="Gramene" id="EME31594">
    <property type="protein sequence ID" value="EME31594"/>
    <property type="gene ID" value="Gasu_12640"/>
</dbReference>
<comment type="similarity">
    <text evidence="5">Belongs to the RAD23 family.</text>
</comment>
<dbReference type="FunFam" id="1.10.10.540:FF:000001">
    <property type="entry name" value="UV excision repair protein RAD23 B"/>
    <property type="match status" value="1"/>
</dbReference>
<sequence length="432" mass="47755">MKLRFKTLQGKEFDLETSLDDTVAEVKRKVAAVQGFEQDALSCRLIFSGKVLSNENEKLQDLNVKEDSFLVVMPPKKTYQKTMGQSSSKTDAQGKEAETTRQKETTSESVQEKQSSTTAVTINNNDRDETKATSSSQPTSGTSSDFVIGSQYETTVKNLMEMGFEEQQVKRALRAAFHNPDRAVEYLFNGIPENLERELGQTSLPERTSPQVGHTDRTATQENRTGSSGVSSIGNQATDSQPFNMFEPQRSQTAQQGGTESTGSTGSLDFLTRIPQFNVMRRLIQANPRILQPMLQELAQANPSLLDLIHQNQQEFVRLLNEPTEDSEGLSDEQVQELLNSISGLSEGGNTGEESSGVSYIQVSPEEREQIERLESLVGPMGVSRAAILEAWLACDRNEELAANYILSNLEEYMQEGGAEGEGGEQERDRSS</sequence>
<dbReference type="SUPFAM" id="SSF54236">
    <property type="entry name" value="Ubiquitin-like"/>
    <property type="match status" value="1"/>
</dbReference>
<dbReference type="OrthoDB" id="419317at2759"/>
<dbReference type="InterPro" id="IPR006636">
    <property type="entry name" value="STI1_HS-bd"/>
</dbReference>
<dbReference type="InterPro" id="IPR009060">
    <property type="entry name" value="UBA-like_sf"/>
</dbReference>
<evidence type="ECO:0000259" key="8">
    <source>
        <dbReference type="PROSITE" id="PS50053"/>
    </source>
</evidence>
<dbReference type="InterPro" id="IPR004806">
    <property type="entry name" value="Rad23"/>
</dbReference>
<dbReference type="Pfam" id="PF09280">
    <property type="entry name" value="XPC-binding"/>
    <property type="match status" value="1"/>
</dbReference>
<dbReference type="Pfam" id="PF00627">
    <property type="entry name" value="UBA"/>
    <property type="match status" value="1"/>
</dbReference>
<feature type="compositionally biased region" description="Low complexity" evidence="6">
    <location>
        <begin position="251"/>
        <end position="267"/>
    </location>
</feature>
<dbReference type="InterPro" id="IPR036353">
    <property type="entry name" value="XPC-bd_sf"/>
</dbReference>
<feature type="compositionally biased region" description="Polar residues" evidence="6">
    <location>
        <begin position="220"/>
        <end position="243"/>
    </location>
</feature>
<keyword evidence="4 5" id="KW-0539">Nucleus</keyword>
<keyword evidence="2 5" id="KW-0227">DNA damage</keyword>
<dbReference type="PROSITE" id="PS50030">
    <property type="entry name" value="UBA"/>
    <property type="match status" value="2"/>
</dbReference>
<feature type="compositionally biased region" description="Polar residues" evidence="6">
    <location>
        <begin position="80"/>
        <end position="91"/>
    </location>
</feature>
<dbReference type="SUPFAM" id="SSF46934">
    <property type="entry name" value="UBA-like"/>
    <property type="match status" value="2"/>
</dbReference>
<dbReference type="GO" id="GO:0043130">
    <property type="term" value="F:ubiquitin binding"/>
    <property type="evidence" value="ECO:0007669"/>
    <property type="project" value="UniProtKB-UniRule"/>
</dbReference>
<keyword evidence="3 5" id="KW-0234">DNA repair</keyword>
<dbReference type="GO" id="GO:0070628">
    <property type="term" value="F:proteasome binding"/>
    <property type="evidence" value="ECO:0007669"/>
    <property type="project" value="TreeGrafter"/>
</dbReference>